<accession>A0ABX7BY57</accession>
<sequence>MSGLGISPSVMVNRIVLREGDTSTPHLAKVAKLRADLMAAADAEQAKAALLSPTGQAEPVLIDSGAVVDRLV</sequence>
<evidence type="ECO:0000313" key="1">
    <source>
        <dbReference type="EMBL" id="QQR36892.1"/>
    </source>
</evidence>
<dbReference type="RefSeq" id="WP_201659747.1">
    <property type="nucleotide sequence ID" value="NZ_CP068047.1"/>
</dbReference>
<organism evidence="1 2">
    <name type="scientific">Devosia oryziradicis</name>
    <dbReference type="NCBI Taxonomy" id="2801335"/>
    <lineage>
        <taxon>Bacteria</taxon>
        <taxon>Pseudomonadati</taxon>
        <taxon>Pseudomonadota</taxon>
        <taxon>Alphaproteobacteria</taxon>
        <taxon>Hyphomicrobiales</taxon>
        <taxon>Devosiaceae</taxon>
        <taxon>Devosia</taxon>
    </lineage>
</organism>
<proteinExistence type="predicted"/>
<keyword evidence="2" id="KW-1185">Reference proteome</keyword>
<evidence type="ECO:0000313" key="2">
    <source>
        <dbReference type="Proteomes" id="UP000595460"/>
    </source>
</evidence>
<name>A0ABX7BY57_9HYPH</name>
<reference evidence="1 2" key="1">
    <citation type="submission" date="2021-01" db="EMBL/GenBank/DDBJ databases">
        <title>Genome seq and assembly of Devosia sp. G19.</title>
        <authorList>
            <person name="Chhetri G."/>
        </authorList>
    </citation>
    <scope>NUCLEOTIDE SEQUENCE [LARGE SCALE GENOMIC DNA]</scope>
    <source>
        <strain evidence="1 2">G19</strain>
    </source>
</reference>
<dbReference type="Proteomes" id="UP000595460">
    <property type="component" value="Chromosome"/>
</dbReference>
<protein>
    <submittedName>
        <fullName evidence="1">Uncharacterized protein</fullName>
    </submittedName>
</protein>
<dbReference type="EMBL" id="CP068047">
    <property type="protein sequence ID" value="QQR36892.1"/>
    <property type="molecule type" value="Genomic_DNA"/>
</dbReference>
<gene>
    <name evidence="1" type="ORF">JI749_04470</name>
</gene>